<evidence type="ECO:0000256" key="1">
    <source>
        <dbReference type="ARBA" id="ARBA00004123"/>
    </source>
</evidence>
<feature type="compositionally biased region" description="Acidic residues" evidence="4">
    <location>
        <begin position="125"/>
        <end position="137"/>
    </location>
</feature>
<dbReference type="PANTHER" id="PTHR13107">
    <property type="entry name" value="N6-ADENOSINE-METHYLTRANSFERASE NON-CATALYTIC SUBUNIT"/>
    <property type="match status" value="1"/>
</dbReference>
<dbReference type="InterPro" id="IPR007757">
    <property type="entry name" value="MT-A70-like"/>
</dbReference>
<evidence type="ECO:0000256" key="2">
    <source>
        <dbReference type="ARBA" id="ARBA00023242"/>
    </source>
</evidence>
<gene>
    <name evidence="5" type="ORF">CVT25_009163</name>
</gene>
<sequence>MAAAVALPPPATFPSSTASSATLHLSSSSTSSPELISSNANGSTDISSYTSSSQVISDATALLNSHAALLHRVRFAQEERRKRLLHSQTIPSAQVEALQQLPLVPSSSNVDRDVYGDYDEHEHDSEENEYAYDSEDEDDDIDAYAEEEEEQRLNRPDLPPAKRARVQRYKNYVPEEETIRNDYSQRYVDGGEWPQNWVQGAEPERRFEEYPKQQRLLQLKKASVNQYSLPPTYLPLAPTSTSSTTISTLSQTVSTSLATLHPSKFDVILIDPPYSSSGTASSSSGSGFTWDNLQDLPIPSLAADPSFVFLWVGSGAGEGLERGREVLAKWGYRRCEDVVWVRTNKDKYDKHREGEGGPGTDPPTTSLLTRTKQHCLMGIRGTVRRSTDSWFVHCNVDTDVIIWEGDPLDPTRKPPEMYTLIENFCLGMRRLEIFGKLGSSLRRGWVTALAPGQEIGLPPDGRVRVADVPGAGSGGEGDNGRGLGDGEGGPDAMDTDDAGVVATRWNQDTWEEGLRELTAAAASAPSSIMGGNGNGVGKAVVPMSSEIDALRPKSPVRQGHGG</sequence>
<dbReference type="STRING" id="93625.A0A409VRU6"/>
<name>A0A409VRU6_PSICY</name>
<dbReference type="PROSITE" id="PS51592">
    <property type="entry name" value="SAM_MTA70L_2"/>
    <property type="match status" value="1"/>
</dbReference>
<dbReference type="OrthoDB" id="14833at2759"/>
<feature type="region of interest" description="Disordered" evidence="4">
    <location>
        <begin position="101"/>
        <end position="137"/>
    </location>
</feature>
<feature type="compositionally biased region" description="Basic and acidic residues" evidence="4">
    <location>
        <begin position="110"/>
        <end position="124"/>
    </location>
</feature>
<dbReference type="GO" id="GO:0003729">
    <property type="term" value="F:mRNA binding"/>
    <property type="evidence" value="ECO:0007669"/>
    <property type="project" value="TreeGrafter"/>
</dbReference>
<evidence type="ECO:0000313" key="5">
    <source>
        <dbReference type="EMBL" id="PPQ68978.1"/>
    </source>
</evidence>
<proteinExistence type="inferred from homology"/>
<dbReference type="PANTHER" id="PTHR13107:SF0">
    <property type="entry name" value="N6-ADENOSINE-METHYLTRANSFERASE NON-CATALYTIC SUBUNIT"/>
    <property type="match status" value="1"/>
</dbReference>
<comment type="subcellular location">
    <subcellularLocation>
        <location evidence="1">Nucleus</location>
    </subcellularLocation>
</comment>
<dbReference type="EMBL" id="NHYD01003945">
    <property type="protein sequence ID" value="PPQ68978.1"/>
    <property type="molecule type" value="Genomic_DNA"/>
</dbReference>
<dbReference type="GO" id="GO:0036396">
    <property type="term" value="C:RNA N6-methyladenosine methyltransferase complex"/>
    <property type="evidence" value="ECO:0007669"/>
    <property type="project" value="UniProtKB-ARBA"/>
</dbReference>
<dbReference type="GO" id="GO:0005634">
    <property type="term" value="C:nucleus"/>
    <property type="evidence" value="ECO:0007669"/>
    <property type="project" value="UniProtKB-SubCell"/>
</dbReference>
<dbReference type="AlphaFoldDB" id="A0A409VRU6"/>
<evidence type="ECO:0000256" key="3">
    <source>
        <dbReference type="PROSITE-ProRule" id="PRU00489"/>
    </source>
</evidence>
<dbReference type="SUPFAM" id="SSF53335">
    <property type="entry name" value="S-adenosyl-L-methionine-dependent methyltransferases"/>
    <property type="match status" value="1"/>
</dbReference>
<protein>
    <recommendedName>
        <fullName evidence="7">MT-A70-domain-containing protein</fullName>
    </recommendedName>
</protein>
<dbReference type="PROSITE" id="PS00092">
    <property type="entry name" value="N6_MTASE"/>
    <property type="match status" value="1"/>
</dbReference>
<dbReference type="InterPro" id="IPR045123">
    <property type="entry name" value="METTL14-like"/>
</dbReference>
<dbReference type="Proteomes" id="UP000283269">
    <property type="component" value="Unassembled WGS sequence"/>
</dbReference>
<keyword evidence="2" id="KW-0539">Nucleus</keyword>
<organism evidence="5 6">
    <name type="scientific">Psilocybe cyanescens</name>
    <dbReference type="NCBI Taxonomy" id="93625"/>
    <lineage>
        <taxon>Eukaryota</taxon>
        <taxon>Fungi</taxon>
        <taxon>Dikarya</taxon>
        <taxon>Basidiomycota</taxon>
        <taxon>Agaricomycotina</taxon>
        <taxon>Agaricomycetes</taxon>
        <taxon>Agaricomycetidae</taxon>
        <taxon>Agaricales</taxon>
        <taxon>Agaricineae</taxon>
        <taxon>Strophariaceae</taxon>
        <taxon>Psilocybe</taxon>
    </lineage>
</organism>
<keyword evidence="6" id="KW-1185">Reference proteome</keyword>
<feature type="compositionally biased region" description="Low complexity" evidence="4">
    <location>
        <begin position="13"/>
        <end position="37"/>
    </location>
</feature>
<feature type="region of interest" description="Disordered" evidence="4">
    <location>
        <begin position="460"/>
        <end position="496"/>
    </location>
</feature>
<dbReference type="PROSITE" id="PS51143">
    <property type="entry name" value="MT_A70"/>
    <property type="match status" value="1"/>
</dbReference>
<dbReference type="InterPro" id="IPR029063">
    <property type="entry name" value="SAM-dependent_MTases_sf"/>
</dbReference>
<comment type="similarity">
    <text evidence="3">Belongs to the MT-A70-like family.</text>
</comment>
<dbReference type="InterPro" id="IPR002052">
    <property type="entry name" value="DNA_methylase_N6_adenine_CS"/>
</dbReference>
<feature type="region of interest" description="Disordered" evidence="4">
    <location>
        <begin position="1"/>
        <end position="37"/>
    </location>
</feature>
<dbReference type="GO" id="GO:0032259">
    <property type="term" value="P:methylation"/>
    <property type="evidence" value="ECO:0007669"/>
    <property type="project" value="InterPro"/>
</dbReference>
<dbReference type="GO" id="GO:0008168">
    <property type="term" value="F:methyltransferase activity"/>
    <property type="evidence" value="ECO:0007669"/>
    <property type="project" value="InterPro"/>
</dbReference>
<dbReference type="InParanoid" id="A0A409VRU6"/>
<feature type="non-terminal residue" evidence="5">
    <location>
        <position position="562"/>
    </location>
</feature>
<feature type="compositionally biased region" description="Gly residues" evidence="4">
    <location>
        <begin position="471"/>
        <end position="489"/>
    </location>
</feature>
<dbReference type="Pfam" id="PF05063">
    <property type="entry name" value="MT-A70"/>
    <property type="match status" value="1"/>
</dbReference>
<evidence type="ECO:0008006" key="7">
    <source>
        <dbReference type="Google" id="ProtNLM"/>
    </source>
</evidence>
<evidence type="ECO:0000313" key="6">
    <source>
        <dbReference type="Proteomes" id="UP000283269"/>
    </source>
</evidence>
<evidence type="ECO:0000256" key="4">
    <source>
        <dbReference type="SAM" id="MobiDB-lite"/>
    </source>
</evidence>
<comment type="caution">
    <text evidence="5">The sequence shown here is derived from an EMBL/GenBank/DDBJ whole genome shotgun (WGS) entry which is preliminary data.</text>
</comment>
<accession>A0A409VRU6</accession>
<reference evidence="5 6" key="1">
    <citation type="journal article" date="2018" name="Evol. Lett.">
        <title>Horizontal gene cluster transfer increased hallucinogenic mushroom diversity.</title>
        <authorList>
            <person name="Reynolds H.T."/>
            <person name="Vijayakumar V."/>
            <person name="Gluck-Thaler E."/>
            <person name="Korotkin H.B."/>
            <person name="Matheny P.B."/>
            <person name="Slot J.C."/>
        </authorList>
    </citation>
    <scope>NUCLEOTIDE SEQUENCE [LARGE SCALE GENOMIC DNA]</scope>
    <source>
        <strain evidence="5 6">2631</strain>
    </source>
</reference>